<sequence length="140" mass="15456">MSAASQRPRPLPTPETQHFWDGLRRGELLLQRCGDTGRAYFPPRPFSPFTGTRDVQVFRASGRATLYSYVIHHRSAPGFTPPYAIAVVTLEEGPRLMTNIVDCPQTPEALLLDMELELAPTPLDEEITLPLFRPAGGGAP</sequence>
<name>A0ABT3NVH2_9PROT</name>
<dbReference type="InterPro" id="IPR012340">
    <property type="entry name" value="NA-bd_OB-fold"/>
</dbReference>
<dbReference type="PANTHER" id="PTHR34075:SF5">
    <property type="entry name" value="BLR3430 PROTEIN"/>
    <property type="match status" value="1"/>
</dbReference>
<evidence type="ECO:0000313" key="4">
    <source>
        <dbReference type="Proteomes" id="UP001526430"/>
    </source>
</evidence>
<dbReference type="InterPro" id="IPR022002">
    <property type="entry name" value="ChsH2_Znr"/>
</dbReference>
<protein>
    <submittedName>
        <fullName evidence="3">OB-fold domain-containing protein</fullName>
    </submittedName>
</protein>
<dbReference type="SUPFAM" id="SSF50249">
    <property type="entry name" value="Nucleic acid-binding proteins"/>
    <property type="match status" value="1"/>
</dbReference>
<reference evidence="3 4" key="1">
    <citation type="submission" date="2022-10" db="EMBL/GenBank/DDBJ databases">
        <title>Roseococcus glaciei nov., sp. nov., isolated from glacier.</title>
        <authorList>
            <person name="Liu Q."/>
            <person name="Xin Y.-H."/>
        </authorList>
    </citation>
    <scope>NUCLEOTIDE SEQUENCE [LARGE SCALE GENOMIC DNA]</scope>
    <source>
        <strain evidence="3 4">MDT2-1-1</strain>
    </source>
</reference>
<dbReference type="InterPro" id="IPR002878">
    <property type="entry name" value="ChsH2_C"/>
</dbReference>
<comment type="caution">
    <text evidence="3">The sequence shown here is derived from an EMBL/GenBank/DDBJ whole genome shotgun (WGS) entry which is preliminary data.</text>
</comment>
<evidence type="ECO:0000259" key="2">
    <source>
        <dbReference type="Pfam" id="PF12172"/>
    </source>
</evidence>
<dbReference type="Gene3D" id="6.10.30.10">
    <property type="match status" value="1"/>
</dbReference>
<accession>A0ABT3NVH2</accession>
<dbReference type="Pfam" id="PF12172">
    <property type="entry name" value="zf-ChsH2"/>
    <property type="match status" value="1"/>
</dbReference>
<dbReference type="Pfam" id="PF01796">
    <property type="entry name" value="OB_ChsH2_C"/>
    <property type="match status" value="1"/>
</dbReference>
<dbReference type="PANTHER" id="PTHR34075">
    <property type="entry name" value="BLR3430 PROTEIN"/>
    <property type="match status" value="1"/>
</dbReference>
<gene>
    <name evidence="3" type="ORF">OF850_07950</name>
</gene>
<keyword evidence="4" id="KW-1185">Reference proteome</keyword>
<dbReference type="Proteomes" id="UP001526430">
    <property type="component" value="Unassembled WGS sequence"/>
</dbReference>
<dbReference type="InterPro" id="IPR052513">
    <property type="entry name" value="Thioester_dehydratase-like"/>
</dbReference>
<evidence type="ECO:0000313" key="3">
    <source>
        <dbReference type="EMBL" id="MCW8085554.1"/>
    </source>
</evidence>
<organism evidence="3 4">
    <name type="scientific">Sabulicella glaciei</name>
    <dbReference type="NCBI Taxonomy" id="2984948"/>
    <lineage>
        <taxon>Bacteria</taxon>
        <taxon>Pseudomonadati</taxon>
        <taxon>Pseudomonadota</taxon>
        <taxon>Alphaproteobacteria</taxon>
        <taxon>Acetobacterales</taxon>
        <taxon>Acetobacteraceae</taxon>
        <taxon>Sabulicella</taxon>
    </lineage>
</organism>
<dbReference type="EMBL" id="JAPFQI010000004">
    <property type="protein sequence ID" value="MCW8085554.1"/>
    <property type="molecule type" value="Genomic_DNA"/>
</dbReference>
<feature type="domain" description="ChsH2 rubredoxin-like zinc ribbon" evidence="2">
    <location>
        <begin position="20"/>
        <end position="46"/>
    </location>
</feature>
<proteinExistence type="predicted"/>
<feature type="domain" description="ChsH2 C-terminal OB-fold" evidence="1">
    <location>
        <begin position="60"/>
        <end position="118"/>
    </location>
</feature>
<dbReference type="RefSeq" id="WP_301589463.1">
    <property type="nucleotide sequence ID" value="NZ_JAPFQI010000004.1"/>
</dbReference>
<evidence type="ECO:0000259" key="1">
    <source>
        <dbReference type="Pfam" id="PF01796"/>
    </source>
</evidence>